<keyword evidence="1" id="KW-0812">Transmembrane</keyword>
<reference evidence="3" key="1">
    <citation type="submission" date="2016-10" db="EMBL/GenBank/DDBJ databases">
        <authorList>
            <person name="Varghese N."/>
            <person name="Submissions S."/>
        </authorList>
    </citation>
    <scope>NUCLEOTIDE SEQUENCE [LARGE SCALE GENOMIC DNA]</scope>
    <source>
        <strain evidence="3">DSM 19315</strain>
    </source>
</reference>
<dbReference type="Proteomes" id="UP000199642">
    <property type="component" value="Unassembled WGS sequence"/>
</dbReference>
<keyword evidence="1" id="KW-0472">Membrane</keyword>
<feature type="transmembrane region" description="Helical" evidence="1">
    <location>
        <begin position="103"/>
        <end position="126"/>
    </location>
</feature>
<sequence length="216" mass="25581">MPKELSPLTQRVRDSLDFDKRIYFFLLVLLLIFIRYLTNELILEAVPNSEEVKEQGAFTFFYIYSTLGYLWTPFELLWKFTLIAFLLWLGAFILGYKIPYKDLWKFALVAEVIFIFPELIRFLVYINPETADSFTEIKEYRPLSLLSLIGYENVAPRLRYPLASINFFELLYMVLWTIGIHSFSGQNLKKSALVVFVGYVIPMAIWLTWFVLVYRD</sequence>
<feature type="transmembrane region" description="Helical" evidence="1">
    <location>
        <begin position="21"/>
        <end position="38"/>
    </location>
</feature>
<keyword evidence="1" id="KW-1133">Transmembrane helix</keyword>
<dbReference type="EMBL" id="FOPC01000018">
    <property type="protein sequence ID" value="SFH12236.1"/>
    <property type="molecule type" value="Genomic_DNA"/>
</dbReference>
<evidence type="ECO:0000256" key="1">
    <source>
        <dbReference type="SAM" id="Phobius"/>
    </source>
</evidence>
<organism evidence="2 3">
    <name type="scientific">Algoriphagus hitonicola</name>
    <dbReference type="NCBI Taxonomy" id="435880"/>
    <lineage>
        <taxon>Bacteria</taxon>
        <taxon>Pseudomonadati</taxon>
        <taxon>Bacteroidota</taxon>
        <taxon>Cytophagia</taxon>
        <taxon>Cytophagales</taxon>
        <taxon>Cyclobacteriaceae</taxon>
        <taxon>Algoriphagus</taxon>
    </lineage>
</organism>
<evidence type="ECO:0000313" key="2">
    <source>
        <dbReference type="EMBL" id="SFH12236.1"/>
    </source>
</evidence>
<evidence type="ECO:0000313" key="3">
    <source>
        <dbReference type="Proteomes" id="UP000199642"/>
    </source>
</evidence>
<keyword evidence="3" id="KW-1185">Reference proteome</keyword>
<feature type="transmembrane region" description="Helical" evidence="1">
    <location>
        <begin position="160"/>
        <end position="180"/>
    </location>
</feature>
<accession>A0A1I2XHR4</accession>
<gene>
    <name evidence="2" type="ORF">SAMN04487988_11857</name>
</gene>
<name>A0A1I2XHR4_9BACT</name>
<feature type="transmembrane region" description="Helical" evidence="1">
    <location>
        <begin position="76"/>
        <end position="96"/>
    </location>
</feature>
<feature type="transmembrane region" description="Helical" evidence="1">
    <location>
        <begin position="192"/>
        <end position="214"/>
    </location>
</feature>
<dbReference type="OrthoDB" id="825516at2"/>
<dbReference type="AlphaFoldDB" id="A0A1I2XHR4"/>
<proteinExistence type="predicted"/>
<evidence type="ECO:0008006" key="4">
    <source>
        <dbReference type="Google" id="ProtNLM"/>
    </source>
</evidence>
<protein>
    <recommendedName>
        <fullName evidence="4">Sulfate ABC transporter permease</fullName>
    </recommendedName>
</protein>
<dbReference type="RefSeq" id="WP_092794359.1">
    <property type="nucleotide sequence ID" value="NZ_FOPC01000018.1"/>
</dbReference>